<feature type="domain" description="Glycosyl transferase family 28 C-terminal" evidence="6">
    <location>
        <begin position="1"/>
        <end position="127"/>
    </location>
</feature>
<dbReference type="RefSeq" id="WP_120273261.1">
    <property type="nucleotide sequence ID" value="NZ_RAPN01000001.1"/>
</dbReference>
<evidence type="ECO:0000256" key="2">
    <source>
        <dbReference type="ARBA" id="ARBA00006962"/>
    </source>
</evidence>
<dbReference type="AlphaFoldDB" id="A0A419W959"/>
<name>A0A419W959_9BACT</name>
<dbReference type="EMBL" id="RAPN01000001">
    <property type="protein sequence ID" value="RKD92005.1"/>
    <property type="molecule type" value="Genomic_DNA"/>
</dbReference>
<dbReference type="Pfam" id="PF04101">
    <property type="entry name" value="Glyco_tran_28_C"/>
    <property type="match status" value="1"/>
</dbReference>
<dbReference type="PANTHER" id="PTHR12867">
    <property type="entry name" value="GLYCOSYL TRANSFERASE-RELATED"/>
    <property type="match status" value="1"/>
</dbReference>
<comment type="caution">
    <text evidence="7">The sequence shown here is derived from an EMBL/GenBank/DDBJ whole genome shotgun (WGS) entry which is preliminary data.</text>
</comment>
<gene>
    <name evidence="7" type="ORF">BC643_2374</name>
</gene>
<keyword evidence="3" id="KW-0328">Glycosyltransferase</keyword>
<keyword evidence="8" id="KW-1185">Reference proteome</keyword>
<dbReference type="SUPFAM" id="SSF53756">
    <property type="entry name" value="UDP-Glycosyltransferase/glycogen phosphorylase"/>
    <property type="match status" value="1"/>
</dbReference>
<evidence type="ECO:0000259" key="6">
    <source>
        <dbReference type="Pfam" id="PF04101"/>
    </source>
</evidence>
<reference evidence="7 8" key="1">
    <citation type="submission" date="2018-09" db="EMBL/GenBank/DDBJ databases">
        <title>Genomic Encyclopedia of Archaeal and Bacterial Type Strains, Phase II (KMG-II): from individual species to whole genera.</title>
        <authorList>
            <person name="Goeker M."/>
        </authorList>
    </citation>
    <scope>NUCLEOTIDE SEQUENCE [LARGE SCALE GENOMIC DNA]</scope>
    <source>
        <strain evidence="7 8">DSM 27148</strain>
    </source>
</reference>
<dbReference type="Proteomes" id="UP000283387">
    <property type="component" value="Unassembled WGS sequence"/>
</dbReference>
<dbReference type="InterPro" id="IPR039042">
    <property type="entry name" value="Alg13-like"/>
</dbReference>
<keyword evidence="5" id="KW-0256">Endoplasmic reticulum</keyword>
<evidence type="ECO:0000256" key="5">
    <source>
        <dbReference type="ARBA" id="ARBA00022824"/>
    </source>
</evidence>
<comment type="subcellular location">
    <subcellularLocation>
        <location evidence="1">Endoplasmic reticulum</location>
    </subcellularLocation>
</comment>
<dbReference type="InterPro" id="IPR007235">
    <property type="entry name" value="Glyco_trans_28_C"/>
</dbReference>
<protein>
    <submittedName>
        <fullName evidence="7">UDP-N-acetylglucosamine transferase subunit ALG13</fullName>
    </submittedName>
</protein>
<evidence type="ECO:0000313" key="7">
    <source>
        <dbReference type="EMBL" id="RKD92005.1"/>
    </source>
</evidence>
<dbReference type="PANTHER" id="PTHR12867:SF6">
    <property type="entry name" value="N-ACETYLGLUCOSAMINYLDIPHOSPHODOLICHOL N-ACETYLGLUCOSAMINYLTRANSFERASE"/>
    <property type="match status" value="1"/>
</dbReference>
<sequence>MIFVTVGTQAPFERFVKAMDEIAGKIEEPVVAQVFDENYKSKNMETYAFISPEKFSKLLLEARLIVSHAGTGTILSALENKIPIIVMPRLASLGEHRNEHQTATVRKFLELGYVYSANNLDELEKLIINDKTISLHQLGKYASTELTESLHDFFISNAPE</sequence>
<evidence type="ECO:0000256" key="1">
    <source>
        <dbReference type="ARBA" id="ARBA00004240"/>
    </source>
</evidence>
<evidence type="ECO:0000313" key="8">
    <source>
        <dbReference type="Proteomes" id="UP000283387"/>
    </source>
</evidence>
<accession>A0A419W959</accession>
<evidence type="ECO:0000256" key="4">
    <source>
        <dbReference type="ARBA" id="ARBA00022679"/>
    </source>
</evidence>
<proteinExistence type="inferred from homology"/>
<dbReference type="Gene3D" id="3.40.50.2000">
    <property type="entry name" value="Glycogen Phosphorylase B"/>
    <property type="match status" value="1"/>
</dbReference>
<keyword evidence="4 7" id="KW-0808">Transferase</keyword>
<dbReference type="OrthoDB" id="9814973at2"/>
<evidence type="ECO:0000256" key="3">
    <source>
        <dbReference type="ARBA" id="ARBA00022676"/>
    </source>
</evidence>
<comment type="similarity">
    <text evidence="2">Belongs to the glycosyltransferase 28 family.</text>
</comment>
<organism evidence="7 8">
    <name type="scientific">Mangrovibacterium diazotrophicum</name>
    <dbReference type="NCBI Taxonomy" id="1261403"/>
    <lineage>
        <taxon>Bacteria</taxon>
        <taxon>Pseudomonadati</taxon>
        <taxon>Bacteroidota</taxon>
        <taxon>Bacteroidia</taxon>
        <taxon>Marinilabiliales</taxon>
        <taxon>Prolixibacteraceae</taxon>
        <taxon>Mangrovibacterium</taxon>
    </lineage>
</organism>
<dbReference type="GO" id="GO:0016758">
    <property type="term" value="F:hexosyltransferase activity"/>
    <property type="evidence" value="ECO:0007669"/>
    <property type="project" value="InterPro"/>
</dbReference>
<dbReference type="GO" id="GO:0006488">
    <property type="term" value="P:dolichol-linked oligosaccharide biosynthetic process"/>
    <property type="evidence" value="ECO:0007669"/>
    <property type="project" value="InterPro"/>
</dbReference>